<feature type="signal peptide" evidence="2">
    <location>
        <begin position="1"/>
        <end position="23"/>
    </location>
</feature>
<dbReference type="Proteomes" id="UP000193467">
    <property type="component" value="Unassembled WGS sequence"/>
</dbReference>
<feature type="chain" id="PRO_5012779253" evidence="2">
    <location>
        <begin position="24"/>
        <end position="187"/>
    </location>
</feature>
<evidence type="ECO:0000313" key="4">
    <source>
        <dbReference type="Proteomes" id="UP000193467"/>
    </source>
</evidence>
<sequence length="187" mass="19679">MLRLTTLLAFTLLLLALVIPTRGAPLPLPQRSPSSDAVADALASRIAAIDKQIGKIPVIAAAPSAVRNPKMPKNPKHGSTRRRSLRLDSSNEEPFAAVEEELASPLADVEAEADPTIVPALLVPRGVSNPKASKTKTFVTSTRIKVTKPTNPAANPKHTYIPPSDVVGAPTTHPGEPHPPRGSVIDG</sequence>
<feature type="compositionally biased region" description="Basic residues" evidence="1">
    <location>
        <begin position="73"/>
        <end position="84"/>
    </location>
</feature>
<name>A0A1Y2EDE6_9BASI</name>
<gene>
    <name evidence="3" type="ORF">BCR35DRAFT_354612</name>
</gene>
<proteinExistence type="predicted"/>
<dbReference type="AlphaFoldDB" id="A0A1Y2EDE6"/>
<keyword evidence="2" id="KW-0732">Signal</keyword>
<accession>A0A1Y2EDE6</accession>
<evidence type="ECO:0000313" key="3">
    <source>
        <dbReference type="EMBL" id="ORY69437.1"/>
    </source>
</evidence>
<evidence type="ECO:0000256" key="1">
    <source>
        <dbReference type="SAM" id="MobiDB-lite"/>
    </source>
</evidence>
<comment type="caution">
    <text evidence="3">The sequence shown here is derived from an EMBL/GenBank/DDBJ whole genome shotgun (WGS) entry which is preliminary data.</text>
</comment>
<dbReference type="EMBL" id="MCGR01000056">
    <property type="protein sequence ID" value="ORY69437.1"/>
    <property type="molecule type" value="Genomic_DNA"/>
</dbReference>
<protein>
    <submittedName>
        <fullName evidence="3">Uncharacterized protein</fullName>
    </submittedName>
</protein>
<organism evidence="3 4">
    <name type="scientific">Leucosporidium creatinivorum</name>
    <dbReference type="NCBI Taxonomy" id="106004"/>
    <lineage>
        <taxon>Eukaryota</taxon>
        <taxon>Fungi</taxon>
        <taxon>Dikarya</taxon>
        <taxon>Basidiomycota</taxon>
        <taxon>Pucciniomycotina</taxon>
        <taxon>Microbotryomycetes</taxon>
        <taxon>Leucosporidiales</taxon>
        <taxon>Leucosporidium</taxon>
    </lineage>
</organism>
<feature type="region of interest" description="Disordered" evidence="1">
    <location>
        <begin position="66"/>
        <end position="93"/>
    </location>
</feature>
<dbReference type="InParanoid" id="A0A1Y2EDE6"/>
<keyword evidence="4" id="KW-1185">Reference proteome</keyword>
<evidence type="ECO:0000256" key="2">
    <source>
        <dbReference type="SAM" id="SignalP"/>
    </source>
</evidence>
<feature type="region of interest" description="Disordered" evidence="1">
    <location>
        <begin position="146"/>
        <end position="187"/>
    </location>
</feature>
<reference evidence="3 4" key="1">
    <citation type="submission" date="2016-07" db="EMBL/GenBank/DDBJ databases">
        <title>Pervasive Adenine N6-methylation of Active Genes in Fungi.</title>
        <authorList>
            <consortium name="DOE Joint Genome Institute"/>
            <person name="Mondo S.J."/>
            <person name="Dannebaum R.O."/>
            <person name="Kuo R.C."/>
            <person name="Labutti K."/>
            <person name="Haridas S."/>
            <person name="Kuo A."/>
            <person name="Salamov A."/>
            <person name="Ahrendt S.R."/>
            <person name="Lipzen A."/>
            <person name="Sullivan W."/>
            <person name="Andreopoulos W.B."/>
            <person name="Clum A."/>
            <person name="Lindquist E."/>
            <person name="Daum C."/>
            <person name="Ramamoorthy G.K."/>
            <person name="Gryganskyi A."/>
            <person name="Culley D."/>
            <person name="Magnuson J.K."/>
            <person name="James T.Y."/>
            <person name="O'Malley M.A."/>
            <person name="Stajich J.E."/>
            <person name="Spatafora J.W."/>
            <person name="Visel A."/>
            <person name="Grigoriev I.V."/>
        </authorList>
    </citation>
    <scope>NUCLEOTIDE SEQUENCE [LARGE SCALE GENOMIC DNA]</scope>
    <source>
        <strain evidence="3 4">62-1032</strain>
    </source>
</reference>